<evidence type="ECO:0000313" key="6">
    <source>
        <dbReference type="EMBL" id="MBE4747879.1"/>
    </source>
</evidence>
<dbReference type="SUPFAM" id="SSF56112">
    <property type="entry name" value="Protein kinase-like (PK-like)"/>
    <property type="match status" value="1"/>
</dbReference>
<reference evidence="6 7" key="1">
    <citation type="submission" date="2020-02" db="EMBL/GenBank/DDBJ databases">
        <authorList>
            <person name="Babadi Z.K."/>
            <person name="Risdian C."/>
            <person name="Ebrahimipour G.H."/>
            <person name="Wink J."/>
        </authorList>
    </citation>
    <scope>NUCLEOTIDE SEQUENCE [LARGE SCALE GENOMIC DNA]</scope>
    <source>
        <strain evidence="6 7">ZKHCc1 1396</strain>
    </source>
</reference>
<keyword evidence="6" id="KW-0723">Serine/threonine-protein kinase</keyword>
<protein>
    <submittedName>
        <fullName evidence="6">Serine/threonine protein kinase</fullName>
    </submittedName>
</protein>
<keyword evidence="2" id="KW-0547">Nucleotide-binding</keyword>
<comment type="caution">
    <text evidence="6">The sequence shown here is derived from an EMBL/GenBank/DDBJ whole genome shotgun (WGS) entry which is preliminary data.</text>
</comment>
<organism evidence="6 7">
    <name type="scientific">Corallococcus soli</name>
    <dbReference type="NCBI Taxonomy" id="2710757"/>
    <lineage>
        <taxon>Bacteria</taxon>
        <taxon>Pseudomonadati</taxon>
        <taxon>Myxococcota</taxon>
        <taxon>Myxococcia</taxon>
        <taxon>Myxococcales</taxon>
        <taxon>Cystobacterineae</taxon>
        <taxon>Myxococcaceae</taxon>
        <taxon>Corallococcus</taxon>
    </lineage>
</organism>
<dbReference type="Gene3D" id="1.10.510.10">
    <property type="entry name" value="Transferase(Phosphotransferase) domain 1"/>
    <property type="match status" value="1"/>
</dbReference>
<dbReference type="GO" id="GO:0004674">
    <property type="term" value="F:protein serine/threonine kinase activity"/>
    <property type="evidence" value="ECO:0007669"/>
    <property type="project" value="UniProtKB-KW"/>
</dbReference>
<dbReference type="InterPro" id="IPR000719">
    <property type="entry name" value="Prot_kinase_dom"/>
</dbReference>
<keyword evidence="3 6" id="KW-0418">Kinase</keyword>
<keyword evidence="1" id="KW-0808">Transferase</keyword>
<name>A0ABR9PJ44_9BACT</name>
<dbReference type="InterPro" id="IPR045269">
    <property type="entry name" value="Atg1-like"/>
</dbReference>
<dbReference type="Proteomes" id="UP001516472">
    <property type="component" value="Unassembled WGS sequence"/>
</dbReference>
<accession>A0ABR9PJ44</accession>
<dbReference type="RefSeq" id="WP_193347230.1">
    <property type="nucleotide sequence ID" value="NZ_CBCSIP010000003.1"/>
</dbReference>
<gene>
    <name evidence="6" type="ORF">G4177_06760</name>
</gene>
<dbReference type="InterPro" id="IPR011009">
    <property type="entry name" value="Kinase-like_dom_sf"/>
</dbReference>
<keyword evidence="4" id="KW-0067">ATP-binding</keyword>
<dbReference type="Pfam" id="PF00069">
    <property type="entry name" value="Pkinase"/>
    <property type="match status" value="1"/>
</dbReference>
<dbReference type="InterPro" id="IPR008271">
    <property type="entry name" value="Ser/Thr_kinase_AS"/>
</dbReference>
<dbReference type="PANTHER" id="PTHR24348">
    <property type="entry name" value="SERINE/THREONINE-PROTEIN KINASE UNC-51-RELATED"/>
    <property type="match status" value="1"/>
</dbReference>
<evidence type="ECO:0000259" key="5">
    <source>
        <dbReference type="PROSITE" id="PS50011"/>
    </source>
</evidence>
<dbReference type="Gene3D" id="3.30.200.20">
    <property type="entry name" value="Phosphorylase Kinase, domain 1"/>
    <property type="match status" value="1"/>
</dbReference>
<evidence type="ECO:0000256" key="1">
    <source>
        <dbReference type="ARBA" id="ARBA00022679"/>
    </source>
</evidence>
<feature type="domain" description="Protein kinase" evidence="5">
    <location>
        <begin position="10"/>
        <end position="265"/>
    </location>
</feature>
<proteinExistence type="predicted"/>
<evidence type="ECO:0000256" key="4">
    <source>
        <dbReference type="ARBA" id="ARBA00022840"/>
    </source>
</evidence>
<evidence type="ECO:0000313" key="7">
    <source>
        <dbReference type="Proteomes" id="UP001516472"/>
    </source>
</evidence>
<evidence type="ECO:0000256" key="2">
    <source>
        <dbReference type="ARBA" id="ARBA00022741"/>
    </source>
</evidence>
<sequence length="347" mass="38965">MLITTKLRFTQIADLKNQGLNSRVFSAHDPQLKANLVIKEIAKKQILDPDEYFNESAILYDAKHPNIVEVKYACEDDHNIYLAMPLYADSLQGFMASRFLSVREIVQIGTGFLAGLHHIHSKKLIHFDIKPANILIDKSGHPALSDFGLTRFINTSGLATPASLYDKLYTPEYMTKSNALSMTADIYQVGLTLYRMCNGEDDFKAQFATYTGDTWMDAIIDGNFPERSKFLPHIPKRLRKVIKKSLSIKPDDRFKTALDISNELSQVDENLDWVYTPTTTGGGTWQYRLDSTVFNVTLKQQGAGWNIEGARTNLVSGAKRRITAATFSNIQQAEVEAKVQEALTACV</sequence>
<keyword evidence="7" id="KW-1185">Reference proteome</keyword>
<dbReference type="PROSITE" id="PS00108">
    <property type="entry name" value="PROTEIN_KINASE_ST"/>
    <property type="match status" value="1"/>
</dbReference>
<dbReference type="CDD" id="cd14014">
    <property type="entry name" value="STKc_PknB_like"/>
    <property type="match status" value="1"/>
</dbReference>
<dbReference type="PANTHER" id="PTHR24348:SF22">
    <property type="entry name" value="NON-SPECIFIC SERINE_THREONINE PROTEIN KINASE"/>
    <property type="match status" value="1"/>
</dbReference>
<evidence type="ECO:0000256" key="3">
    <source>
        <dbReference type="ARBA" id="ARBA00022777"/>
    </source>
</evidence>
<dbReference type="EMBL" id="JAAIYO010000001">
    <property type="protein sequence ID" value="MBE4747879.1"/>
    <property type="molecule type" value="Genomic_DNA"/>
</dbReference>
<dbReference type="SMART" id="SM00220">
    <property type="entry name" value="S_TKc"/>
    <property type="match status" value="1"/>
</dbReference>
<dbReference type="PROSITE" id="PS50011">
    <property type="entry name" value="PROTEIN_KINASE_DOM"/>
    <property type="match status" value="1"/>
</dbReference>